<evidence type="ECO:0000259" key="9">
    <source>
        <dbReference type="SMART" id="SM00911"/>
    </source>
</evidence>
<dbReference type="EMBL" id="JACHNY010000002">
    <property type="protein sequence ID" value="MBB4616993.1"/>
    <property type="molecule type" value="Genomic_DNA"/>
</dbReference>
<feature type="compositionally biased region" description="Low complexity" evidence="8">
    <location>
        <begin position="11"/>
        <end position="28"/>
    </location>
</feature>
<feature type="domain" description="Signal transduction histidine kinase HWE region" evidence="9">
    <location>
        <begin position="36"/>
        <end position="116"/>
    </location>
</feature>
<dbReference type="Gene3D" id="3.30.565.10">
    <property type="entry name" value="Histidine kinase-like ATPase, C-terminal domain"/>
    <property type="match status" value="1"/>
</dbReference>
<dbReference type="PANTHER" id="PTHR41523">
    <property type="entry name" value="TWO-COMPONENT SYSTEM SENSOR PROTEIN"/>
    <property type="match status" value="1"/>
</dbReference>
<dbReference type="InterPro" id="IPR036890">
    <property type="entry name" value="HATPase_C_sf"/>
</dbReference>
<accession>A0A7W7AHA0</accession>
<evidence type="ECO:0000256" key="2">
    <source>
        <dbReference type="ARBA" id="ARBA00012438"/>
    </source>
</evidence>
<evidence type="ECO:0000256" key="1">
    <source>
        <dbReference type="ARBA" id="ARBA00000085"/>
    </source>
</evidence>
<keyword evidence="4 10" id="KW-0808">Transferase</keyword>
<dbReference type="AlphaFoldDB" id="A0A7W7AHA0"/>
<reference evidence="10 11" key="1">
    <citation type="submission" date="2020-08" db="EMBL/GenBank/DDBJ databases">
        <title>Genomic Encyclopedia of Type Strains, Phase IV (KMG-IV): sequencing the most valuable type-strain genomes for metagenomic binning, comparative biology and taxonomic classification.</title>
        <authorList>
            <person name="Goeker M."/>
        </authorList>
    </citation>
    <scope>NUCLEOTIDE SEQUENCE [LARGE SCALE GENOMIC DNA]</scope>
    <source>
        <strain evidence="10 11">DSM 15867</strain>
    </source>
</reference>
<dbReference type="RefSeq" id="WP_184112465.1">
    <property type="nucleotide sequence ID" value="NZ_JACHNY010000002.1"/>
</dbReference>
<dbReference type="SMART" id="SM00911">
    <property type="entry name" value="HWE_HK"/>
    <property type="match status" value="1"/>
</dbReference>
<keyword evidence="10" id="KW-0489">Methyltransferase</keyword>
<dbReference type="InterPro" id="IPR011102">
    <property type="entry name" value="Sig_transdc_His_kinase_HWE"/>
</dbReference>
<comment type="caution">
    <text evidence="10">The sequence shown here is derived from an EMBL/GenBank/DDBJ whole genome shotgun (WGS) entry which is preliminary data.</text>
</comment>
<evidence type="ECO:0000256" key="5">
    <source>
        <dbReference type="ARBA" id="ARBA00022741"/>
    </source>
</evidence>
<keyword evidence="7" id="KW-0067">ATP-binding</keyword>
<evidence type="ECO:0000313" key="11">
    <source>
        <dbReference type="Proteomes" id="UP000574769"/>
    </source>
</evidence>
<dbReference type="EC" id="2.7.13.3" evidence="2"/>
<keyword evidence="5" id="KW-0547">Nucleotide-binding</keyword>
<evidence type="ECO:0000256" key="3">
    <source>
        <dbReference type="ARBA" id="ARBA00022553"/>
    </source>
</evidence>
<organism evidence="10 11">
    <name type="scientific">Sphingomonas abaci</name>
    <dbReference type="NCBI Taxonomy" id="237611"/>
    <lineage>
        <taxon>Bacteria</taxon>
        <taxon>Pseudomonadati</taxon>
        <taxon>Pseudomonadota</taxon>
        <taxon>Alphaproteobacteria</taxon>
        <taxon>Sphingomonadales</taxon>
        <taxon>Sphingomonadaceae</taxon>
        <taxon>Sphingomonas</taxon>
    </lineage>
</organism>
<dbReference type="GO" id="GO:0016787">
    <property type="term" value="F:hydrolase activity"/>
    <property type="evidence" value="ECO:0007669"/>
    <property type="project" value="UniProtKB-KW"/>
</dbReference>
<keyword evidence="6" id="KW-0418">Kinase</keyword>
<keyword evidence="3" id="KW-0597">Phosphoprotein</keyword>
<evidence type="ECO:0000313" key="10">
    <source>
        <dbReference type="EMBL" id="MBB4616993.1"/>
    </source>
</evidence>
<dbReference type="GO" id="GO:0005524">
    <property type="term" value="F:ATP binding"/>
    <property type="evidence" value="ECO:0007669"/>
    <property type="project" value="UniProtKB-KW"/>
</dbReference>
<comment type="catalytic activity">
    <reaction evidence="1">
        <text>ATP + protein L-histidine = ADP + protein N-phospho-L-histidine.</text>
        <dbReference type="EC" id="2.7.13.3"/>
    </reaction>
</comment>
<name>A0A7W7AHA0_9SPHN</name>
<protein>
    <recommendedName>
        <fullName evidence="2">histidine kinase</fullName>
        <ecNumber evidence="2">2.7.13.3</ecNumber>
    </recommendedName>
</protein>
<evidence type="ECO:0000256" key="7">
    <source>
        <dbReference type="ARBA" id="ARBA00022840"/>
    </source>
</evidence>
<dbReference type="PANTHER" id="PTHR41523:SF8">
    <property type="entry name" value="ETHYLENE RESPONSE SENSOR PROTEIN"/>
    <property type="match status" value="1"/>
</dbReference>
<feature type="region of interest" description="Disordered" evidence="8">
    <location>
        <begin position="1"/>
        <end position="30"/>
    </location>
</feature>
<dbReference type="Pfam" id="PF07536">
    <property type="entry name" value="HWE_HK"/>
    <property type="match status" value="1"/>
</dbReference>
<evidence type="ECO:0000256" key="8">
    <source>
        <dbReference type="SAM" id="MobiDB-lite"/>
    </source>
</evidence>
<proteinExistence type="predicted"/>
<dbReference type="GO" id="GO:0032259">
    <property type="term" value="P:methylation"/>
    <property type="evidence" value="ECO:0007669"/>
    <property type="project" value="UniProtKB-KW"/>
</dbReference>
<sequence>MKSMTADHGPDQQAGDTAAAAPADAAGASNQDGYTRHRLMNLIAIIRSILRRTHDNSHSVDDFAAHFEGRFAAIARYQGVMSHGGERLVDLEEIVRDELVTSQCLDTSRCVITGPLCYIRDDSIEVVALAVHELATNAIKYGALSQSRGSLRLVWSLAGDGALHFAWSEGGVSMVAGAQQLRGFGRQYVEEALPYQLGASTKFAYRPGGILCEMRLPTPCFRIGQGAEPGDDDPD</sequence>
<gene>
    <name evidence="10" type="ORF">GGQ96_001113</name>
</gene>
<dbReference type="GO" id="GO:0008168">
    <property type="term" value="F:methyltransferase activity"/>
    <property type="evidence" value="ECO:0007669"/>
    <property type="project" value="UniProtKB-KW"/>
</dbReference>
<dbReference type="GO" id="GO:0004673">
    <property type="term" value="F:protein histidine kinase activity"/>
    <property type="evidence" value="ECO:0007669"/>
    <property type="project" value="UniProtKB-EC"/>
</dbReference>
<keyword evidence="10" id="KW-0378">Hydrolase</keyword>
<dbReference type="Proteomes" id="UP000574769">
    <property type="component" value="Unassembled WGS sequence"/>
</dbReference>
<keyword evidence="11" id="KW-1185">Reference proteome</keyword>
<evidence type="ECO:0000256" key="4">
    <source>
        <dbReference type="ARBA" id="ARBA00022679"/>
    </source>
</evidence>
<evidence type="ECO:0000256" key="6">
    <source>
        <dbReference type="ARBA" id="ARBA00022777"/>
    </source>
</evidence>